<dbReference type="FunFam" id="3.40.640.10:FF:000053">
    <property type="entry name" value="Aminotransferase, class I"/>
    <property type="match status" value="1"/>
</dbReference>
<evidence type="ECO:0000313" key="9">
    <source>
        <dbReference type="Proteomes" id="UP000245124"/>
    </source>
</evidence>
<dbReference type="GO" id="GO:1901605">
    <property type="term" value="P:alpha-amino acid metabolic process"/>
    <property type="evidence" value="ECO:0007669"/>
    <property type="project" value="TreeGrafter"/>
</dbReference>
<dbReference type="OrthoDB" id="9802328at2"/>
<evidence type="ECO:0000256" key="1">
    <source>
        <dbReference type="ARBA" id="ARBA00001933"/>
    </source>
</evidence>
<evidence type="ECO:0000256" key="4">
    <source>
        <dbReference type="ARBA" id="ARBA00022576"/>
    </source>
</evidence>
<reference evidence="8 9" key="1">
    <citation type="submission" date="2017-06" db="EMBL/GenBank/DDBJ databases">
        <title>Genome sequencing of cyanobaciteial culture collection at National Institute for Environmental Studies (NIES).</title>
        <authorList>
            <person name="Hirose Y."/>
            <person name="Shimura Y."/>
            <person name="Fujisawa T."/>
            <person name="Nakamura Y."/>
            <person name="Kawachi M."/>
        </authorList>
    </citation>
    <scope>NUCLEOTIDE SEQUENCE [LARGE SCALE GENOMIC DNA]</scope>
    <source>
        <strain evidence="8 9">NIES-4072</strain>
    </source>
</reference>
<proteinExistence type="inferred from homology"/>
<evidence type="ECO:0000256" key="3">
    <source>
        <dbReference type="ARBA" id="ARBA00011738"/>
    </source>
</evidence>
<gene>
    <name evidence="8" type="ORF">NIES4072_22110</name>
</gene>
<keyword evidence="5" id="KW-0808">Transferase</keyword>
<evidence type="ECO:0000256" key="6">
    <source>
        <dbReference type="ARBA" id="ARBA00022898"/>
    </source>
</evidence>
<dbReference type="InterPro" id="IPR050859">
    <property type="entry name" value="Class-I_PLP-dep_aminotransf"/>
</dbReference>
<dbReference type="SUPFAM" id="SSF53383">
    <property type="entry name" value="PLP-dependent transferases"/>
    <property type="match status" value="1"/>
</dbReference>
<sequence length="400" mass="43577">MAATTPAYRITDLFAERARNIAPPTYSTELTKITTVSFTYGLADPILFPHAHLATASAAVLAEEAPLALNYGPPSAQLYEQIILRLQAKGITTDRDRLIIGYGSGQILGLLPDVFVEPGDVVIVEGPTFLGVVVRFVQAGARIITIPVDELGMDVDALEVTLSDLKKQGIRSRFIYTIPTFHNPTGTTMPLFRRQKLVALAAEYGVLVVEDDAYSDLRFQGEIVPPLATLDKEGWVLYVSTFSKIIAPGIRLGWACGDPAIIERLAMFKSEGPVGPFVSHVVARYCATGKLENHIQELIACYKHKCNLLLEAIAQEFPSDVVAKRPDGGFFVWCKLPSYISAKALLMAASEHGVSFLPGTRCYTNGQGDDAIRLAFSFQPTQNIVEGIATLGAVLRGWRH</sequence>
<dbReference type="CDD" id="cd00609">
    <property type="entry name" value="AAT_like"/>
    <property type="match status" value="1"/>
</dbReference>
<dbReference type="PANTHER" id="PTHR42790">
    <property type="entry name" value="AMINOTRANSFERASE"/>
    <property type="match status" value="1"/>
</dbReference>
<protein>
    <submittedName>
        <fullName evidence="8">GntR family transcriptional regulator</fullName>
    </submittedName>
</protein>
<keyword evidence="9" id="KW-1185">Reference proteome</keyword>
<accession>A0A2R5FIJ7</accession>
<dbReference type="Gene3D" id="3.40.640.10">
    <property type="entry name" value="Type I PLP-dependent aspartate aminotransferase-like (Major domain)"/>
    <property type="match status" value="1"/>
</dbReference>
<evidence type="ECO:0000313" key="8">
    <source>
        <dbReference type="EMBL" id="GBG18546.1"/>
    </source>
</evidence>
<dbReference type="PANTHER" id="PTHR42790:SF19">
    <property type="entry name" value="KYNURENINE_ALPHA-AMINOADIPATE AMINOTRANSFERASE, MITOCHONDRIAL"/>
    <property type="match status" value="1"/>
</dbReference>
<keyword evidence="4" id="KW-0032">Aminotransferase</keyword>
<evidence type="ECO:0000256" key="5">
    <source>
        <dbReference type="ARBA" id="ARBA00022679"/>
    </source>
</evidence>
<dbReference type="Gene3D" id="3.90.1150.10">
    <property type="entry name" value="Aspartate Aminotransferase, domain 1"/>
    <property type="match status" value="1"/>
</dbReference>
<dbReference type="InterPro" id="IPR015424">
    <property type="entry name" value="PyrdxlP-dep_Trfase"/>
</dbReference>
<dbReference type="InterPro" id="IPR015422">
    <property type="entry name" value="PyrdxlP-dep_Trfase_small"/>
</dbReference>
<dbReference type="EMBL" id="BDUD01000001">
    <property type="protein sequence ID" value="GBG18546.1"/>
    <property type="molecule type" value="Genomic_DNA"/>
</dbReference>
<comment type="cofactor">
    <cofactor evidence="1">
        <name>pyridoxal 5'-phosphate</name>
        <dbReference type="ChEBI" id="CHEBI:597326"/>
    </cofactor>
</comment>
<evidence type="ECO:0000256" key="2">
    <source>
        <dbReference type="ARBA" id="ARBA00007441"/>
    </source>
</evidence>
<dbReference type="InterPro" id="IPR004839">
    <property type="entry name" value="Aminotransferase_I/II_large"/>
</dbReference>
<feature type="domain" description="Aminotransferase class I/classII large" evidence="7">
    <location>
        <begin position="57"/>
        <end position="376"/>
    </location>
</feature>
<evidence type="ECO:0000259" key="7">
    <source>
        <dbReference type="Pfam" id="PF00155"/>
    </source>
</evidence>
<dbReference type="RefSeq" id="WP_109008538.1">
    <property type="nucleotide sequence ID" value="NZ_BDUD01000001.1"/>
</dbReference>
<comment type="caution">
    <text evidence="8">The sequence shown here is derived from an EMBL/GenBank/DDBJ whole genome shotgun (WGS) entry which is preliminary data.</text>
</comment>
<dbReference type="Proteomes" id="UP000245124">
    <property type="component" value="Unassembled WGS sequence"/>
</dbReference>
<organism evidence="8 9">
    <name type="scientific">Nostoc commune NIES-4072</name>
    <dbReference type="NCBI Taxonomy" id="2005467"/>
    <lineage>
        <taxon>Bacteria</taxon>
        <taxon>Bacillati</taxon>
        <taxon>Cyanobacteriota</taxon>
        <taxon>Cyanophyceae</taxon>
        <taxon>Nostocales</taxon>
        <taxon>Nostocaceae</taxon>
        <taxon>Nostoc</taxon>
    </lineage>
</organism>
<dbReference type="AlphaFoldDB" id="A0A2R5FIJ7"/>
<dbReference type="InterPro" id="IPR015421">
    <property type="entry name" value="PyrdxlP-dep_Trfase_major"/>
</dbReference>
<comment type="subunit">
    <text evidence="3">Homodimer.</text>
</comment>
<keyword evidence="6" id="KW-0663">Pyridoxal phosphate</keyword>
<dbReference type="GO" id="GO:0030170">
    <property type="term" value="F:pyridoxal phosphate binding"/>
    <property type="evidence" value="ECO:0007669"/>
    <property type="project" value="InterPro"/>
</dbReference>
<dbReference type="Pfam" id="PF00155">
    <property type="entry name" value="Aminotran_1_2"/>
    <property type="match status" value="1"/>
</dbReference>
<name>A0A2R5FIJ7_NOSCO</name>
<dbReference type="GO" id="GO:0008483">
    <property type="term" value="F:transaminase activity"/>
    <property type="evidence" value="ECO:0007669"/>
    <property type="project" value="UniProtKB-KW"/>
</dbReference>
<comment type="similarity">
    <text evidence="2">Belongs to the class-I pyridoxal-phosphate-dependent aminotransferase family.</text>
</comment>